<evidence type="ECO:0000259" key="2">
    <source>
        <dbReference type="Pfam" id="PF00144"/>
    </source>
</evidence>
<dbReference type="PROSITE" id="PS51257">
    <property type="entry name" value="PROKAR_LIPOPROTEIN"/>
    <property type="match status" value="1"/>
</dbReference>
<sequence length="566" mass="61351">MPTKNLILPVLLLSLISCTPAVEPPAAESPAAAQPSALTQKFDATLDAIYENDAPGVTVMISREGEQLYSGVRGMADLELGVAMAPEHILKIGSVTKQLTAAAILKLAEQNQLSVNDAVGTILPDFHEPELTIHQLLNHTSGLPSYTDNSEYMMGNGIRADVTAAEIIALTSDLPLHFIPGEDWRYSNSGYVVLGAVIEELSGKSWHAFIDEQLLQPLQLQKTGYFHAAEIVPGRVPGYMFEDGFINAPYISMTQPHAAGAFSATATELDRWQRALHGGEVLSEQSYQQMIDASSGLNDYAYGVGVSTLQGHSMISHGGGIHGFNAYALWLPETQLSVVVLSNRMAPGMGAGETAMRLAGIALDQPFPIEKATVDVPPELHDAIIGTYRVDEQTSRVIFSRDNSLYSKRGDGQAFALRYVGDDQFVYTDSLTYFEVLRDANGAVEGLNFYPADQNMPDYSEKISEEVQVRQAITLDDAQIARLVGDYQLQPGFVISIRHTDAGITAQATNQSAFLVEASSPAVLFSEQFGIVMEFELPEQGAATQLNLLQGGQNLPAPRIEDKEDE</sequence>
<comment type="caution">
    <text evidence="3">The sequence shown here is derived from an EMBL/GenBank/DDBJ whole genome shotgun (WGS) entry which is preliminary data.</text>
</comment>
<feature type="domain" description="Beta-lactamase-related" evidence="2">
    <location>
        <begin position="44"/>
        <end position="358"/>
    </location>
</feature>
<reference evidence="4" key="1">
    <citation type="journal article" date="2018" name="Front. Microbiol.">
        <title>Genome-Based Analysis Reveals the Taxonomy and Diversity of the Family Idiomarinaceae.</title>
        <authorList>
            <person name="Liu Y."/>
            <person name="Lai Q."/>
            <person name="Shao Z."/>
        </authorList>
    </citation>
    <scope>NUCLEOTIDE SEQUENCE [LARGE SCALE GENOMIC DNA]</scope>
    <source>
        <strain evidence="4">CVS-6</strain>
    </source>
</reference>
<keyword evidence="1" id="KW-0732">Signal</keyword>
<evidence type="ECO:0000256" key="1">
    <source>
        <dbReference type="SAM" id="SignalP"/>
    </source>
</evidence>
<dbReference type="PANTHER" id="PTHR46825">
    <property type="entry name" value="D-ALANYL-D-ALANINE-CARBOXYPEPTIDASE/ENDOPEPTIDASE AMPH"/>
    <property type="match status" value="1"/>
</dbReference>
<dbReference type="EMBL" id="PIPY01000001">
    <property type="protein sequence ID" value="RUO63547.1"/>
    <property type="molecule type" value="Genomic_DNA"/>
</dbReference>
<dbReference type="SUPFAM" id="SSF56601">
    <property type="entry name" value="beta-lactamase/transpeptidase-like"/>
    <property type="match status" value="1"/>
</dbReference>
<evidence type="ECO:0000313" key="4">
    <source>
        <dbReference type="Proteomes" id="UP000288259"/>
    </source>
</evidence>
<dbReference type="InterPro" id="IPR012338">
    <property type="entry name" value="Beta-lactam/transpept-like"/>
</dbReference>
<dbReference type="RefSeq" id="WP_126753256.1">
    <property type="nucleotide sequence ID" value="NZ_PIPY01000001.1"/>
</dbReference>
<organism evidence="3 4">
    <name type="scientific">Pseudidiomarina insulisalsae</name>
    <dbReference type="NCBI Taxonomy" id="575789"/>
    <lineage>
        <taxon>Bacteria</taxon>
        <taxon>Pseudomonadati</taxon>
        <taxon>Pseudomonadota</taxon>
        <taxon>Gammaproteobacteria</taxon>
        <taxon>Alteromonadales</taxon>
        <taxon>Idiomarinaceae</taxon>
        <taxon>Pseudidiomarina</taxon>
    </lineage>
</organism>
<evidence type="ECO:0000313" key="3">
    <source>
        <dbReference type="EMBL" id="RUO63547.1"/>
    </source>
</evidence>
<dbReference type="InterPro" id="IPR050491">
    <property type="entry name" value="AmpC-like"/>
</dbReference>
<name>A0A432YQC7_9GAMM</name>
<protein>
    <recommendedName>
        <fullName evidence="2">Beta-lactamase-related domain-containing protein</fullName>
    </recommendedName>
</protein>
<dbReference type="Proteomes" id="UP000288259">
    <property type="component" value="Unassembled WGS sequence"/>
</dbReference>
<feature type="signal peptide" evidence="1">
    <location>
        <begin position="1"/>
        <end position="21"/>
    </location>
</feature>
<dbReference type="OrthoDB" id="9799367at2"/>
<gene>
    <name evidence="3" type="ORF">CWI71_00340</name>
</gene>
<dbReference type="Gene3D" id="3.40.710.10">
    <property type="entry name" value="DD-peptidase/beta-lactamase superfamily"/>
    <property type="match status" value="1"/>
</dbReference>
<accession>A0A432YQC7</accession>
<dbReference type="AlphaFoldDB" id="A0A432YQC7"/>
<proteinExistence type="predicted"/>
<dbReference type="InterPro" id="IPR001466">
    <property type="entry name" value="Beta-lactam-related"/>
</dbReference>
<dbReference type="Pfam" id="PF00144">
    <property type="entry name" value="Beta-lactamase"/>
    <property type="match status" value="1"/>
</dbReference>
<feature type="chain" id="PRO_5019035042" description="Beta-lactamase-related domain-containing protein" evidence="1">
    <location>
        <begin position="22"/>
        <end position="566"/>
    </location>
</feature>
<keyword evidence="4" id="KW-1185">Reference proteome</keyword>
<dbReference type="PANTHER" id="PTHR46825:SF9">
    <property type="entry name" value="BETA-LACTAMASE-RELATED DOMAIN-CONTAINING PROTEIN"/>
    <property type="match status" value="1"/>
</dbReference>